<evidence type="ECO:0000256" key="2">
    <source>
        <dbReference type="ARBA" id="ARBA00023002"/>
    </source>
</evidence>
<dbReference type="Gene3D" id="3.40.50.720">
    <property type="entry name" value="NAD(P)-binding Rossmann-like Domain"/>
    <property type="match status" value="1"/>
</dbReference>
<dbReference type="InterPro" id="IPR036291">
    <property type="entry name" value="NAD(P)-bd_dom_sf"/>
</dbReference>
<dbReference type="Pfam" id="PF13561">
    <property type="entry name" value="adh_short_C2"/>
    <property type="match status" value="1"/>
</dbReference>
<dbReference type="InterPro" id="IPR057326">
    <property type="entry name" value="KR_dom"/>
</dbReference>
<feature type="domain" description="Ketoreductase" evidence="3">
    <location>
        <begin position="17"/>
        <end position="194"/>
    </location>
</feature>
<evidence type="ECO:0000256" key="1">
    <source>
        <dbReference type="ARBA" id="ARBA00006484"/>
    </source>
</evidence>
<dbReference type="GO" id="GO:0016616">
    <property type="term" value="F:oxidoreductase activity, acting on the CH-OH group of donors, NAD or NADP as acceptor"/>
    <property type="evidence" value="ECO:0007669"/>
    <property type="project" value="TreeGrafter"/>
</dbReference>
<keyword evidence="5" id="KW-1185">Reference proteome</keyword>
<evidence type="ECO:0000259" key="3">
    <source>
        <dbReference type="SMART" id="SM00822"/>
    </source>
</evidence>
<evidence type="ECO:0000313" key="4">
    <source>
        <dbReference type="EMBL" id="GGF50146.1"/>
    </source>
</evidence>
<accession>A0A917BMZ9</accession>
<proteinExistence type="inferred from homology"/>
<gene>
    <name evidence="4" type="ORF">GCM10007301_06790</name>
</gene>
<keyword evidence="2" id="KW-0560">Oxidoreductase</keyword>
<organism evidence="4 5">
    <name type="scientific">Azorhizobium oxalatiphilum</name>
    <dbReference type="NCBI Taxonomy" id="980631"/>
    <lineage>
        <taxon>Bacteria</taxon>
        <taxon>Pseudomonadati</taxon>
        <taxon>Pseudomonadota</taxon>
        <taxon>Alphaproteobacteria</taxon>
        <taxon>Hyphomicrobiales</taxon>
        <taxon>Xanthobacteraceae</taxon>
        <taxon>Azorhizobium</taxon>
    </lineage>
</organism>
<reference evidence="4" key="2">
    <citation type="submission" date="2020-09" db="EMBL/GenBank/DDBJ databases">
        <authorList>
            <person name="Sun Q."/>
            <person name="Sedlacek I."/>
        </authorList>
    </citation>
    <scope>NUCLEOTIDE SEQUENCE</scope>
    <source>
        <strain evidence="4">CCM 7897</strain>
    </source>
</reference>
<protein>
    <submittedName>
        <fullName evidence="4">Short-chain dehydrogenase</fullName>
    </submittedName>
</protein>
<dbReference type="InterPro" id="IPR020904">
    <property type="entry name" value="Sc_DH/Rdtase_CS"/>
</dbReference>
<dbReference type="PANTHER" id="PTHR42760">
    <property type="entry name" value="SHORT-CHAIN DEHYDROGENASES/REDUCTASES FAMILY MEMBER"/>
    <property type="match status" value="1"/>
</dbReference>
<sequence length="261" mass="26936">MPDAAEPAAATPATGAPVAIVTGAGRGIGFASARELARKGYRVALVDLGGAELDGAVATVASEGVEAIGLPCDVSDYALVQDLAAQVLARWGRIDVLVNNAGISQPKPILDITEAEWDLTINVNLKGCFNWCKAVAPKMVDAKRGRIINMSSVSANTGAARSAVSKFAYCASKAGVLGLTRGLAKELAPYVTVNAICPGSIETHLTAALIEARRDEITNGIPLGRVGTPQDIAVVVAFLATVEPNYITGEVIDVDGGQWVN</sequence>
<dbReference type="RefSeq" id="WP_188575394.1">
    <property type="nucleotide sequence ID" value="NZ_BMCT01000001.1"/>
</dbReference>
<dbReference type="PRINTS" id="PR00081">
    <property type="entry name" value="GDHRDH"/>
</dbReference>
<dbReference type="Proteomes" id="UP000606044">
    <property type="component" value="Unassembled WGS sequence"/>
</dbReference>
<evidence type="ECO:0000313" key="5">
    <source>
        <dbReference type="Proteomes" id="UP000606044"/>
    </source>
</evidence>
<name>A0A917BMZ9_9HYPH</name>
<comment type="caution">
    <text evidence="4">The sequence shown here is derived from an EMBL/GenBank/DDBJ whole genome shotgun (WGS) entry which is preliminary data.</text>
</comment>
<dbReference type="PRINTS" id="PR00080">
    <property type="entry name" value="SDRFAMILY"/>
</dbReference>
<reference evidence="4" key="1">
    <citation type="journal article" date="2014" name="Int. J. Syst. Evol. Microbiol.">
        <title>Complete genome sequence of Corynebacterium casei LMG S-19264T (=DSM 44701T), isolated from a smear-ripened cheese.</title>
        <authorList>
            <consortium name="US DOE Joint Genome Institute (JGI-PGF)"/>
            <person name="Walter F."/>
            <person name="Albersmeier A."/>
            <person name="Kalinowski J."/>
            <person name="Ruckert C."/>
        </authorList>
    </citation>
    <scope>NUCLEOTIDE SEQUENCE</scope>
    <source>
        <strain evidence="4">CCM 7897</strain>
    </source>
</reference>
<dbReference type="SUPFAM" id="SSF51735">
    <property type="entry name" value="NAD(P)-binding Rossmann-fold domains"/>
    <property type="match status" value="1"/>
</dbReference>
<dbReference type="SMART" id="SM00822">
    <property type="entry name" value="PKS_KR"/>
    <property type="match status" value="1"/>
</dbReference>
<dbReference type="PANTHER" id="PTHR42760:SF133">
    <property type="entry name" value="3-OXOACYL-[ACYL-CARRIER-PROTEIN] REDUCTASE"/>
    <property type="match status" value="1"/>
</dbReference>
<dbReference type="InterPro" id="IPR002347">
    <property type="entry name" value="SDR_fam"/>
</dbReference>
<dbReference type="NCBIfam" id="NF009466">
    <property type="entry name" value="PRK12826.1-2"/>
    <property type="match status" value="1"/>
</dbReference>
<dbReference type="NCBIfam" id="NF005559">
    <property type="entry name" value="PRK07231.1"/>
    <property type="match status" value="1"/>
</dbReference>
<dbReference type="EMBL" id="BMCT01000001">
    <property type="protein sequence ID" value="GGF50146.1"/>
    <property type="molecule type" value="Genomic_DNA"/>
</dbReference>
<dbReference type="FunFam" id="3.40.50.720:FF:000173">
    <property type="entry name" value="3-oxoacyl-[acyl-carrier protein] reductase"/>
    <property type="match status" value="1"/>
</dbReference>
<dbReference type="AlphaFoldDB" id="A0A917BMZ9"/>
<comment type="similarity">
    <text evidence="1">Belongs to the short-chain dehydrogenases/reductases (SDR) family.</text>
</comment>
<dbReference type="PROSITE" id="PS00061">
    <property type="entry name" value="ADH_SHORT"/>
    <property type="match status" value="1"/>
</dbReference>